<dbReference type="OrthoDB" id="9796672at2"/>
<comment type="similarity">
    <text evidence="5 19">Belongs to the CDP-alcohol phosphatidyltransferase class-I family.</text>
</comment>
<feature type="transmembrane region" description="Helical" evidence="20">
    <location>
        <begin position="39"/>
        <end position="56"/>
    </location>
</feature>
<comment type="caution">
    <text evidence="21">The sequence shown here is derived from an EMBL/GenBank/DDBJ whole genome shotgun (WGS) entry which is preliminary data.</text>
</comment>
<evidence type="ECO:0000256" key="19">
    <source>
        <dbReference type="RuleBase" id="RU003750"/>
    </source>
</evidence>
<dbReference type="InterPro" id="IPR048254">
    <property type="entry name" value="CDP_ALCOHOL_P_TRANSF_CS"/>
</dbReference>
<feature type="transmembrane region" description="Helical" evidence="20">
    <location>
        <begin position="167"/>
        <end position="184"/>
    </location>
</feature>
<evidence type="ECO:0000256" key="3">
    <source>
        <dbReference type="ARBA" id="ARBA00005042"/>
    </source>
</evidence>
<keyword evidence="15" id="KW-0594">Phospholipid biosynthesis</keyword>
<evidence type="ECO:0000256" key="17">
    <source>
        <dbReference type="ARBA" id="ARBA00048586"/>
    </source>
</evidence>
<name>A0A7X4YPW6_9BACL</name>
<dbReference type="GO" id="GO:0008444">
    <property type="term" value="F:CDP-diacylglycerol-glycerol-3-phosphate 3-phosphatidyltransferase activity"/>
    <property type="evidence" value="ECO:0007669"/>
    <property type="project" value="UniProtKB-UniRule"/>
</dbReference>
<keyword evidence="9" id="KW-0444">Lipid biosynthesis</keyword>
<evidence type="ECO:0000256" key="1">
    <source>
        <dbReference type="ARBA" id="ARBA00003973"/>
    </source>
</evidence>
<evidence type="ECO:0000256" key="14">
    <source>
        <dbReference type="ARBA" id="ARBA00023136"/>
    </source>
</evidence>
<evidence type="ECO:0000256" key="9">
    <source>
        <dbReference type="ARBA" id="ARBA00022516"/>
    </source>
</evidence>
<sequence>MNMANKITVVRILMIPIFILLFPIYPASLTSHSALLQHLDAYGLYYAAGVFLLASATDKLDGYVARKYNLVTNLGKLLDPLADKLLISAALILMVSEHLTYAWVAFAIVAREFMITALRMVAASRRIALQADNTGKIKMVFQVVGITAVLLRNRPFAFFTSIPVDQVLLYAALVLTVYSGVHYIRNNYRRLELF</sequence>
<keyword evidence="10 19" id="KW-0808">Transferase</keyword>
<evidence type="ECO:0000256" key="4">
    <source>
        <dbReference type="ARBA" id="ARBA00005189"/>
    </source>
</evidence>
<evidence type="ECO:0000256" key="20">
    <source>
        <dbReference type="SAM" id="Phobius"/>
    </source>
</evidence>
<proteinExistence type="inferred from homology"/>
<dbReference type="Proteomes" id="UP000558113">
    <property type="component" value="Unassembled WGS sequence"/>
</dbReference>
<dbReference type="NCBIfam" id="TIGR00560">
    <property type="entry name" value="pgsA"/>
    <property type="match status" value="1"/>
</dbReference>
<dbReference type="PIRSF" id="PIRSF000847">
    <property type="entry name" value="Phos_ph_gly_syn"/>
    <property type="match status" value="1"/>
</dbReference>
<reference evidence="21 22" key="1">
    <citation type="submission" date="2020-01" db="EMBL/GenBank/DDBJ databases">
        <title>Paenibacillus soybeanensis sp. nov. isolated from the nodules of soybean (Glycine max(L.) Merr).</title>
        <authorList>
            <person name="Wang H."/>
        </authorList>
    </citation>
    <scope>NUCLEOTIDE SEQUENCE [LARGE SCALE GENOMIC DNA]</scope>
    <source>
        <strain evidence="21 22">DSM 23054</strain>
    </source>
</reference>
<dbReference type="InterPro" id="IPR043130">
    <property type="entry name" value="CDP-OH_PTrfase_TM_dom"/>
</dbReference>
<dbReference type="PROSITE" id="PS00379">
    <property type="entry name" value="CDP_ALCOHOL_P_TRANSF"/>
    <property type="match status" value="1"/>
</dbReference>
<keyword evidence="12 20" id="KW-1133">Transmembrane helix</keyword>
<keyword evidence="11 20" id="KW-0812">Transmembrane</keyword>
<protein>
    <recommendedName>
        <fullName evidence="7 18">CDP-diacylglycerol--glycerol-3-phosphate 3-phosphatidyltransferase</fullName>
        <ecNumber evidence="6 18">2.7.8.5</ecNumber>
    </recommendedName>
</protein>
<dbReference type="GO" id="GO:0005886">
    <property type="term" value="C:plasma membrane"/>
    <property type="evidence" value="ECO:0007669"/>
    <property type="project" value="UniProtKB-SubCell"/>
</dbReference>
<dbReference type="InterPro" id="IPR000462">
    <property type="entry name" value="CDP-OH_P_trans"/>
</dbReference>
<keyword evidence="13" id="KW-0443">Lipid metabolism</keyword>
<evidence type="ECO:0000313" key="21">
    <source>
        <dbReference type="EMBL" id="NBC70298.1"/>
    </source>
</evidence>
<dbReference type="RefSeq" id="WP_161699062.1">
    <property type="nucleotide sequence ID" value="NZ_JAAAMU010000006.1"/>
</dbReference>
<dbReference type="EMBL" id="JAAAMU010000006">
    <property type="protein sequence ID" value="NBC70298.1"/>
    <property type="molecule type" value="Genomic_DNA"/>
</dbReference>
<keyword evidence="16" id="KW-1208">Phospholipid metabolism</keyword>
<comment type="subcellular location">
    <subcellularLocation>
        <location evidence="2">Cell membrane</location>
        <topology evidence="2">Multi-pass membrane protein</topology>
    </subcellularLocation>
</comment>
<evidence type="ECO:0000256" key="5">
    <source>
        <dbReference type="ARBA" id="ARBA00010441"/>
    </source>
</evidence>
<organism evidence="21 22">
    <name type="scientific">Paenibacillus sacheonensis</name>
    <dbReference type="NCBI Taxonomy" id="742054"/>
    <lineage>
        <taxon>Bacteria</taxon>
        <taxon>Bacillati</taxon>
        <taxon>Bacillota</taxon>
        <taxon>Bacilli</taxon>
        <taxon>Bacillales</taxon>
        <taxon>Paenibacillaceae</taxon>
        <taxon>Paenibacillus</taxon>
    </lineage>
</organism>
<evidence type="ECO:0000256" key="6">
    <source>
        <dbReference type="ARBA" id="ARBA00013170"/>
    </source>
</evidence>
<dbReference type="Pfam" id="PF01066">
    <property type="entry name" value="CDP-OH_P_transf"/>
    <property type="match status" value="1"/>
</dbReference>
<dbReference type="PANTHER" id="PTHR14269">
    <property type="entry name" value="CDP-DIACYLGLYCEROL--GLYCEROL-3-PHOSPHATE 3-PHOSPHATIDYLTRANSFERASE-RELATED"/>
    <property type="match status" value="1"/>
</dbReference>
<keyword evidence="22" id="KW-1185">Reference proteome</keyword>
<evidence type="ECO:0000256" key="15">
    <source>
        <dbReference type="ARBA" id="ARBA00023209"/>
    </source>
</evidence>
<dbReference type="GO" id="GO:0006655">
    <property type="term" value="P:phosphatidylglycerol biosynthetic process"/>
    <property type="evidence" value="ECO:0007669"/>
    <property type="project" value="UniProtKB-UniPathway"/>
</dbReference>
<dbReference type="InterPro" id="IPR050324">
    <property type="entry name" value="CDP-alcohol_PTase-I"/>
</dbReference>
<keyword evidence="14 20" id="KW-0472">Membrane</keyword>
<dbReference type="Gene3D" id="1.20.120.1760">
    <property type="match status" value="1"/>
</dbReference>
<evidence type="ECO:0000256" key="8">
    <source>
        <dbReference type="ARBA" id="ARBA00022475"/>
    </source>
</evidence>
<evidence type="ECO:0000256" key="10">
    <source>
        <dbReference type="ARBA" id="ARBA00022679"/>
    </source>
</evidence>
<comment type="pathway">
    <text evidence="3">Phospholipid metabolism; phosphatidylglycerol biosynthesis; phosphatidylglycerol from CDP-diacylglycerol: step 1/2.</text>
</comment>
<evidence type="ECO:0000256" key="2">
    <source>
        <dbReference type="ARBA" id="ARBA00004651"/>
    </source>
</evidence>
<gene>
    <name evidence="21" type="primary">pgsA</name>
    <name evidence="21" type="ORF">GT003_14960</name>
</gene>
<dbReference type="FunFam" id="1.20.120.1760:FF:000004">
    <property type="entry name" value="CDP-diacylglycerol--glycerol-3-phosphate 3-phosphatidyltransferase"/>
    <property type="match status" value="1"/>
</dbReference>
<evidence type="ECO:0000256" key="18">
    <source>
        <dbReference type="NCBIfam" id="TIGR00560"/>
    </source>
</evidence>
<comment type="catalytic activity">
    <reaction evidence="17">
        <text>a CDP-1,2-diacyl-sn-glycerol + sn-glycerol 3-phosphate = a 1,2-diacyl-sn-glycero-3-phospho-(1'-sn-glycero-3'-phosphate) + CMP + H(+)</text>
        <dbReference type="Rhea" id="RHEA:12593"/>
        <dbReference type="ChEBI" id="CHEBI:15378"/>
        <dbReference type="ChEBI" id="CHEBI:57597"/>
        <dbReference type="ChEBI" id="CHEBI:58332"/>
        <dbReference type="ChEBI" id="CHEBI:60110"/>
        <dbReference type="ChEBI" id="CHEBI:60377"/>
        <dbReference type="EC" id="2.7.8.5"/>
    </reaction>
</comment>
<evidence type="ECO:0000256" key="7">
    <source>
        <dbReference type="ARBA" id="ARBA00014944"/>
    </source>
</evidence>
<dbReference type="PANTHER" id="PTHR14269:SF62">
    <property type="entry name" value="CDP-DIACYLGLYCEROL--GLYCEROL-3-PHOSPHATE 3-PHOSPHATIDYLTRANSFERASE 1, CHLOROPLASTIC"/>
    <property type="match status" value="1"/>
</dbReference>
<evidence type="ECO:0000256" key="16">
    <source>
        <dbReference type="ARBA" id="ARBA00023264"/>
    </source>
</evidence>
<accession>A0A7X4YPW6</accession>
<dbReference type="EC" id="2.7.8.5" evidence="6 18"/>
<dbReference type="InterPro" id="IPR004570">
    <property type="entry name" value="Phosphatidylglycerol_P_synth"/>
</dbReference>
<evidence type="ECO:0000256" key="12">
    <source>
        <dbReference type="ARBA" id="ARBA00022989"/>
    </source>
</evidence>
<comment type="pathway">
    <text evidence="4">Lipid metabolism.</text>
</comment>
<dbReference type="UniPathway" id="UPA00084">
    <property type="reaction ID" value="UER00503"/>
</dbReference>
<dbReference type="AlphaFoldDB" id="A0A7X4YPW6"/>
<keyword evidence="8" id="KW-1003">Cell membrane</keyword>
<evidence type="ECO:0000256" key="13">
    <source>
        <dbReference type="ARBA" id="ARBA00023098"/>
    </source>
</evidence>
<feature type="transmembrane region" description="Helical" evidence="20">
    <location>
        <begin position="7"/>
        <end position="27"/>
    </location>
</feature>
<evidence type="ECO:0000313" key="22">
    <source>
        <dbReference type="Proteomes" id="UP000558113"/>
    </source>
</evidence>
<evidence type="ECO:0000256" key="11">
    <source>
        <dbReference type="ARBA" id="ARBA00022692"/>
    </source>
</evidence>
<comment type="function">
    <text evidence="1">This protein catalyzes the committed step to the synthesis of the acidic phospholipids.</text>
</comment>